<dbReference type="InterPro" id="IPR052509">
    <property type="entry name" value="Metal_resp_DNA-bind_regulator"/>
</dbReference>
<dbReference type="PANTHER" id="PTHR33169">
    <property type="entry name" value="PADR-FAMILY TRANSCRIPTIONAL REGULATOR"/>
    <property type="match status" value="1"/>
</dbReference>
<dbReference type="InterPro" id="IPR036390">
    <property type="entry name" value="WH_DNA-bd_sf"/>
</dbReference>
<dbReference type="OrthoDB" id="9808017at2"/>
<keyword evidence="3" id="KW-1185">Reference proteome</keyword>
<dbReference type="SUPFAM" id="SSF46785">
    <property type="entry name" value="Winged helix' DNA-binding domain"/>
    <property type="match status" value="1"/>
</dbReference>
<dbReference type="Pfam" id="PF03551">
    <property type="entry name" value="PadR"/>
    <property type="match status" value="1"/>
</dbReference>
<evidence type="ECO:0000313" key="3">
    <source>
        <dbReference type="Proteomes" id="UP000187651"/>
    </source>
</evidence>
<dbReference type="RefSeq" id="WP_074521506.1">
    <property type="nucleotide sequence ID" value="NZ_FNHZ01000003.1"/>
</dbReference>
<feature type="domain" description="Transcription regulator PadR N-terminal" evidence="1">
    <location>
        <begin position="20"/>
        <end position="93"/>
    </location>
</feature>
<sequence length="111" mass="13174">MAVNKKYERQLKKGVFEILVLQLLSEKEKYGYELLTEMKERSNGMFSVKEGTLYPILYRLEDEGLVVAKWTQPKEREISRKYYSITMPGLVVLDELKNLWTEFYTNVNNIL</sequence>
<accession>A0A1G9WVV2</accession>
<proteinExistence type="predicted"/>
<dbReference type="PANTHER" id="PTHR33169:SF14">
    <property type="entry name" value="TRANSCRIPTIONAL REGULATOR RV3488"/>
    <property type="match status" value="1"/>
</dbReference>
<dbReference type="InterPro" id="IPR036388">
    <property type="entry name" value="WH-like_DNA-bd_sf"/>
</dbReference>
<protein>
    <submittedName>
        <fullName evidence="2">PadR family transcriptional regulator, regulatory protein PadR</fullName>
    </submittedName>
</protein>
<name>A0A1G9WVV2_9FIRM</name>
<evidence type="ECO:0000259" key="1">
    <source>
        <dbReference type="Pfam" id="PF03551"/>
    </source>
</evidence>
<dbReference type="Gene3D" id="1.10.10.10">
    <property type="entry name" value="Winged helix-like DNA-binding domain superfamily/Winged helix DNA-binding domain"/>
    <property type="match status" value="1"/>
</dbReference>
<dbReference type="AlphaFoldDB" id="A0A1G9WVV2"/>
<dbReference type="EMBL" id="FNHZ01000003">
    <property type="protein sequence ID" value="SDM88559.1"/>
    <property type="molecule type" value="Genomic_DNA"/>
</dbReference>
<dbReference type="InterPro" id="IPR005149">
    <property type="entry name" value="Tscrpt_reg_PadR_N"/>
</dbReference>
<reference evidence="3" key="1">
    <citation type="submission" date="2016-10" db="EMBL/GenBank/DDBJ databases">
        <authorList>
            <person name="Varghese N."/>
            <person name="Submissions S."/>
        </authorList>
    </citation>
    <scope>NUCLEOTIDE SEQUENCE [LARGE SCALE GENOMIC DNA]</scope>
    <source>
        <strain evidence="3">M83</strain>
    </source>
</reference>
<evidence type="ECO:0000313" key="2">
    <source>
        <dbReference type="EMBL" id="SDM88559.1"/>
    </source>
</evidence>
<dbReference type="Proteomes" id="UP000187651">
    <property type="component" value="Unassembled WGS sequence"/>
</dbReference>
<organism evidence="2 3">
    <name type="scientific">Lachnospira pectinoschiza</name>
    <dbReference type="NCBI Taxonomy" id="28052"/>
    <lineage>
        <taxon>Bacteria</taxon>
        <taxon>Bacillati</taxon>
        <taxon>Bacillota</taxon>
        <taxon>Clostridia</taxon>
        <taxon>Lachnospirales</taxon>
        <taxon>Lachnospiraceae</taxon>
        <taxon>Lachnospira</taxon>
    </lineage>
</organism>
<gene>
    <name evidence="2" type="ORF">SAMN05216544_1362</name>
</gene>